<dbReference type="EMBL" id="JBGEWD010000006">
    <property type="protein sequence ID" value="MEY8000072.1"/>
    <property type="molecule type" value="Genomic_DNA"/>
</dbReference>
<gene>
    <name evidence="2" type="ORF">AB8U03_07650</name>
</gene>
<evidence type="ECO:0000313" key="2">
    <source>
        <dbReference type="EMBL" id="MEY8000072.1"/>
    </source>
</evidence>
<evidence type="ECO:0000259" key="1">
    <source>
        <dbReference type="Pfam" id="PF09983"/>
    </source>
</evidence>
<keyword evidence="3" id="KW-1185">Reference proteome</keyword>
<proteinExistence type="predicted"/>
<name>A0ABV4BPT7_9CLOT</name>
<dbReference type="InterPro" id="IPR036078">
    <property type="entry name" value="Spo11/TopoVI_A_sf"/>
</dbReference>
<sequence>MQKFIKLFIKTNCKNNKKFSIVDLENFITDRCGGQSSYYELGGYDVFYSEMQKLKKQGRIREIKSSGTNNRMNAPTKLRWILINDEVNGSWKDEDIIRCSDILNFKTYNNHPEYETKMEWEYVKNIYRFLKERESRQWASLEERCLELFYDEKFLTDNDRGRKDNKVLKRLGVTLQDIKARRYGEQFIYWNKGVENIRTIIILENHSTFFSFKKAAQNGLGIFGIKPDALIFGYGKKIIKSFSFIDEIADPKCIEVYYFGDMDPEGYFIYGSLKEKYNNIDIRLFVKAYVELIKLCRRKYRGKQQNKNEKYLNIILQEFNTYKLGHYSDYIVELWNGNLRIPQELITYEHLLKLKGEI</sequence>
<comment type="caution">
    <text evidence="2">The sequence shown here is derived from an EMBL/GenBank/DDBJ whole genome shotgun (WGS) entry which is preliminary data.</text>
</comment>
<dbReference type="Pfam" id="PF09983">
    <property type="entry name" value="JetD_C"/>
    <property type="match status" value="1"/>
</dbReference>
<reference evidence="2 3" key="1">
    <citation type="submission" date="2024-08" db="EMBL/GenBank/DDBJ databases">
        <title>Clostridium lapicellarii sp. nov., and Clostridium renhuaiense sp. nov., two species isolated from the mud in a fermentation cellar used for producing sauce-flavour Chinese liquors.</title>
        <authorList>
            <person name="Yang F."/>
            <person name="Wang H."/>
            <person name="Chen L.Q."/>
            <person name="Zhou N."/>
            <person name="Lu J.J."/>
            <person name="Pu X.X."/>
            <person name="Wan B."/>
            <person name="Wang L."/>
            <person name="Liu S.J."/>
        </authorList>
    </citation>
    <scope>NUCLEOTIDE SEQUENCE [LARGE SCALE GENOMIC DNA]</scope>
    <source>
        <strain evidence="2 3">MT-5</strain>
    </source>
</reference>
<organism evidence="2 3">
    <name type="scientific">Clostridium moutaii</name>
    <dbReference type="NCBI Taxonomy" id="3240932"/>
    <lineage>
        <taxon>Bacteria</taxon>
        <taxon>Bacillati</taxon>
        <taxon>Bacillota</taxon>
        <taxon>Clostridia</taxon>
        <taxon>Eubacteriales</taxon>
        <taxon>Clostridiaceae</taxon>
        <taxon>Clostridium</taxon>
    </lineage>
</organism>
<dbReference type="Proteomes" id="UP001564657">
    <property type="component" value="Unassembled WGS sequence"/>
</dbReference>
<dbReference type="RefSeq" id="WP_369703965.1">
    <property type="nucleotide sequence ID" value="NZ_JBGEWD010000006.1"/>
</dbReference>
<dbReference type="InterPro" id="IPR024534">
    <property type="entry name" value="JetD_C"/>
</dbReference>
<protein>
    <submittedName>
        <fullName evidence="2">Wadjet anti-phage system protein JetD domain-containing protein</fullName>
    </submittedName>
</protein>
<evidence type="ECO:0000313" key="3">
    <source>
        <dbReference type="Proteomes" id="UP001564657"/>
    </source>
</evidence>
<accession>A0ABV4BPT7</accession>
<feature type="domain" description="Wadjet protein JetD C-terminal" evidence="1">
    <location>
        <begin position="196"/>
        <end position="351"/>
    </location>
</feature>
<dbReference type="SUPFAM" id="SSF56726">
    <property type="entry name" value="DNA topoisomerase IV, alpha subunit"/>
    <property type="match status" value="1"/>
</dbReference>